<dbReference type="Proteomes" id="UP001166585">
    <property type="component" value="Unassembled WGS sequence"/>
</dbReference>
<dbReference type="Gene3D" id="3.30.30.40">
    <property type="match status" value="1"/>
</dbReference>
<name>A0ABS5R8I2_9HYPH</name>
<dbReference type="InterPro" id="IPR037171">
    <property type="entry name" value="NagB/RpiA_transferase-like"/>
</dbReference>
<dbReference type="SMART" id="SM00882">
    <property type="entry name" value="CoA_trans"/>
    <property type="match status" value="1"/>
</dbReference>
<gene>
    <name evidence="1" type="ORF">KIP89_12800</name>
</gene>
<dbReference type="Pfam" id="PF01144">
    <property type="entry name" value="CoA_trans"/>
    <property type="match status" value="1"/>
</dbReference>
<dbReference type="Gene3D" id="3.40.1080.10">
    <property type="entry name" value="Glutaconate Coenzyme A-transferase"/>
    <property type="match status" value="1"/>
</dbReference>
<keyword evidence="1" id="KW-0808">Transferase</keyword>
<comment type="caution">
    <text evidence="1">The sequence shown here is derived from an EMBL/GenBank/DDBJ whole genome shotgun (WGS) entry which is preliminary data.</text>
</comment>
<protein>
    <submittedName>
        <fullName evidence="1">CoA transferase subunit A</fullName>
    </submittedName>
</protein>
<sequence>MTPLSYSELRQRTRERDRSLRDKVTTLEDAVRLVQNGDHVAVGGCTASRTPFALIWALVRAQKHDLTVSRSIVSTEGDIFYASGLSRHIITSWFSQGIVWGVSKVMRAYTESKRARFEEWSHMAMGLRYRAGAMGVPFMPMRSMLGSDVLARVSGDEGPADAAFAAAKTMECPFTGETLLLVPALNPDVAIIHVQRCDAYGNAQLDGLTFMDIDIAMAANRVILTTERVVSNEQIRRHPDQTKIGFFTVDAVVEVPFGSAPHECYGLYEPFYSHMDLYAQMTARDPEAGAQAYLERFYHEPKNWADYLNRIGMAELLDAQRRGSGIYDD</sequence>
<proteinExistence type="predicted"/>
<dbReference type="GO" id="GO:0016740">
    <property type="term" value="F:transferase activity"/>
    <property type="evidence" value="ECO:0007669"/>
    <property type="project" value="UniProtKB-KW"/>
</dbReference>
<keyword evidence="2" id="KW-1185">Reference proteome</keyword>
<evidence type="ECO:0000313" key="1">
    <source>
        <dbReference type="EMBL" id="MBS9477986.1"/>
    </source>
</evidence>
<dbReference type="InterPro" id="IPR004165">
    <property type="entry name" value="CoA_trans_fam_I"/>
</dbReference>
<dbReference type="PANTHER" id="PTHR43293">
    <property type="entry name" value="ACETATE COA-TRANSFERASE YDIF"/>
    <property type="match status" value="1"/>
</dbReference>
<reference evidence="1" key="1">
    <citation type="submission" date="2021-05" db="EMBL/GenBank/DDBJ databases">
        <authorList>
            <person name="Sun Q."/>
            <person name="Inoue M."/>
        </authorList>
    </citation>
    <scope>NUCLEOTIDE SEQUENCE</scope>
    <source>
        <strain evidence="1">VKM B-3255</strain>
    </source>
</reference>
<dbReference type="EMBL" id="JAHCQH010000017">
    <property type="protein sequence ID" value="MBS9477986.1"/>
    <property type="molecule type" value="Genomic_DNA"/>
</dbReference>
<accession>A0ABS5R8I2</accession>
<organism evidence="1 2">
    <name type="scientific">Ancylobacter radicis</name>
    <dbReference type="NCBI Taxonomy" id="2836179"/>
    <lineage>
        <taxon>Bacteria</taxon>
        <taxon>Pseudomonadati</taxon>
        <taxon>Pseudomonadota</taxon>
        <taxon>Alphaproteobacteria</taxon>
        <taxon>Hyphomicrobiales</taxon>
        <taxon>Xanthobacteraceae</taxon>
        <taxon>Ancylobacter</taxon>
    </lineage>
</organism>
<dbReference type="PANTHER" id="PTHR43293:SF3">
    <property type="entry name" value="CHOLESTEROL RING-CLEAVING HYDROLASE IPDB SUBUNIT"/>
    <property type="match status" value="1"/>
</dbReference>
<dbReference type="SUPFAM" id="SSF100950">
    <property type="entry name" value="NagB/RpiA/CoA transferase-like"/>
    <property type="match status" value="1"/>
</dbReference>
<evidence type="ECO:0000313" key="2">
    <source>
        <dbReference type="Proteomes" id="UP001166585"/>
    </source>
</evidence>
<dbReference type="RefSeq" id="WP_213755824.1">
    <property type="nucleotide sequence ID" value="NZ_JAHCQH010000017.1"/>
</dbReference>